<feature type="transmembrane region" description="Helical" evidence="3">
    <location>
        <begin position="413"/>
        <end position="436"/>
    </location>
</feature>
<feature type="transmembrane region" description="Helical" evidence="3">
    <location>
        <begin position="147"/>
        <end position="169"/>
    </location>
</feature>
<feature type="transmembrane region" description="Helical" evidence="3">
    <location>
        <begin position="229"/>
        <end position="247"/>
    </location>
</feature>
<reference evidence="4" key="1">
    <citation type="submission" date="2020-10" db="EMBL/GenBank/DDBJ databases">
        <authorList>
            <person name="Gilroy R."/>
        </authorList>
    </citation>
    <scope>NUCLEOTIDE SEQUENCE</scope>
    <source>
        <strain evidence="4">CHK176-6737</strain>
    </source>
</reference>
<evidence type="ECO:0000256" key="3">
    <source>
        <dbReference type="SAM" id="Phobius"/>
    </source>
</evidence>
<feature type="transmembrane region" description="Helical" evidence="3">
    <location>
        <begin position="493"/>
        <end position="519"/>
    </location>
</feature>
<feature type="transmembrane region" description="Helical" evidence="3">
    <location>
        <begin position="190"/>
        <end position="209"/>
    </location>
</feature>
<dbReference type="InterPro" id="IPR036259">
    <property type="entry name" value="MFS_trans_sf"/>
</dbReference>
<gene>
    <name evidence="4" type="ORF">IAD23_04840</name>
</gene>
<sequence length="850" mass="96948">MKEKIKSTVTTLVDNVQLHWSTPLKGYYMPFKEVVGYSIGGIGVKCISWMALQIILSTSNVIIGNTLGVGQTDMYILYVISVLANIPLTAIRANIVDNTRNRQGKYRPYIIKLGIPAAIVNILFVWFPYREFGNLFGDGTFFGKAKWYVVMCAVILLLNIIQNFCYNFFYEAYENLIHVLSPNTQERTNVASIKAVVYSLAPSIINIIIPMVAQRVANNNIYDITVYRYVYPPLTIVSFFFLVWVYSSTKEKIVRARSHFIQIKFVDAFREVMHNKYFWIISLAGWIGFLEAAFSNILSYLFNYGGYCNGDQYALIQTIYGNASLWGMLATPLAVRKWGKKKVLIFTNTLNILFIALMIPILDMAPAGAVIWLVLSVLYLNALVGAIFNTLSPAIQADIRDYQQYVSGERIDGMFAAVGTIGSIITLFTSGVLPLINERYGINMESATEVVNRLKDSGVMRQSGDTIGQAIRQALDSSGGEVTAYFSLYDPDILHNLLVVLILFSVFGAAMNVLPYFWYDLTEAKQRAIVAVLKIRALFEDFGNGVLNDRDLVEAVEIIDSAHEHYNVPVKHISKTGIKQARITHDRDAIKAAKKAYRDDQEFNKQIEIASFVMNELHKFEKPYGIKMLEESSIIYTRGVEALKNENVAQLKEQLRKAKAMPKGTYEEKETRKEVLRFYRNRITAAKYMKKYFGDKPVQVPDRTKLTELFNAEDINEEDMNKAYKRLYDAQKAHDKDEVAKIRAEIKELKKKEKELAAAEKVEANSQTYFNRACKPYIDAEKLVKQAENYKHFDEIKSRYEEAKVRVEEEERLAQEKALAEKAARDKENAEKRAAKKALKEEKKNKKNKK</sequence>
<name>A0A9D1MVC3_9FIRM</name>
<feature type="transmembrane region" description="Helical" evidence="3">
    <location>
        <begin position="34"/>
        <end position="55"/>
    </location>
</feature>
<organism evidence="4 5">
    <name type="scientific">Candidatus Scybalenecus merdavium</name>
    <dbReference type="NCBI Taxonomy" id="2840939"/>
    <lineage>
        <taxon>Bacteria</taxon>
        <taxon>Bacillati</taxon>
        <taxon>Bacillota</taxon>
        <taxon>Clostridia</taxon>
        <taxon>Eubacteriales</taxon>
        <taxon>Oscillospiraceae</taxon>
        <taxon>Oscillospiraceae incertae sedis</taxon>
        <taxon>Candidatus Scybalenecus</taxon>
    </lineage>
</organism>
<feature type="compositionally biased region" description="Basic and acidic residues" evidence="2">
    <location>
        <begin position="818"/>
        <end position="844"/>
    </location>
</feature>
<dbReference type="EMBL" id="DVNM01000026">
    <property type="protein sequence ID" value="HIU69267.1"/>
    <property type="molecule type" value="Genomic_DNA"/>
</dbReference>
<evidence type="ECO:0000313" key="5">
    <source>
        <dbReference type="Proteomes" id="UP000824125"/>
    </source>
</evidence>
<feature type="transmembrane region" description="Helical" evidence="3">
    <location>
        <begin position="277"/>
        <end position="302"/>
    </location>
</feature>
<dbReference type="SUPFAM" id="SSF103473">
    <property type="entry name" value="MFS general substrate transporter"/>
    <property type="match status" value="1"/>
</dbReference>
<feature type="transmembrane region" description="Helical" evidence="3">
    <location>
        <begin position="314"/>
        <end position="331"/>
    </location>
</feature>
<feature type="transmembrane region" description="Helical" evidence="3">
    <location>
        <begin position="343"/>
        <end position="362"/>
    </location>
</feature>
<keyword evidence="1" id="KW-0175">Coiled coil</keyword>
<keyword evidence="3" id="KW-1133">Transmembrane helix</keyword>
<feature type="coiled-coil region" evidence="1">
    <location>
        <begin position="732"/>
        <end position="762"/>
    </location>
</feature>
<dbReference type="Pfam" id="PF13347">
    <property type="entry name" value="MFS_2"/>
    <property type="match status" value="1"/>
</dbReference>
<reference evidence="4" key="2">
    <citation type="journal article" date="2021" name="PeerJ">
        <title>Extensive microbial diversity within the chicken gut microbiome revealed by metagenomics and culture.</title>
        <authorList>
            <person name="Gilroy R."/>
            <person name="Ravi A."/>
            <person name="Getino M."/>
            <person name="Pursley I."/>
            <person name="Horton D.L."/>
            <person name="Alikhan N.F."/>
            <person name="Baker D."/>
            <person name="Gharbi K."/>
            <person name="Hall N."/>
            <person name="Watson M."/>
            <person name="Adriaenssens E.M."/>
            <person name="Foster-Nyarko E."/>
            <person name="Jarju S."/>
            <person name="Secka A."/>
            <person name="Antonio M."/>
            <person name="Oren A."/>
            <person name="Chaudhuri R.R."/>
            <person name="La Ragione R."/>
            <person name="Hildebrand F."/>
            <person name="Pallen M.J."/>
        </authorList>
    </citation>
    <scope>NUCLEOTIDE SEQUENCE</scope>
    <source>
        <strain evidence="4">CHK176-6737</strain>
    </source>
</reference>
<dbReference type="Gene3D" id="1.20.1250.20">
    <property type="entry name" value="MFS general substrate transporter like domains"/>
    <property type="match status" value="1"/>
</dbReference>
<keyword evidence="3" id="KW-0812">Transmembrane</keyword>
<feature type="transmembrane region" description="Helical" evidence="3">
    <location>
        <begin position="75"/>
        <end position="97"/>
    </location>
</feature>
<feature type="transmembrane region" description="Helical" evidence="3">
    <location>
        <begin position="368"/>
        <end position="392"/>
    </location>
</feature>
<feature type="transmembrane region" description="Helical" evidence="3">
    <location>
        <begin position="109"/>
        <end position="127"/>
    </location>
</feature>
<evidence type="ECO:0000313" key="4">
    <source>
        <dbReference type="EMBL" id="HIU69267.1"/>
    </source>
</evidence>
<evidence type="ECO:0000256" key="2">
    <source>
        <dbReference type="SAM" id="MobiDB-lite"/>
    </source>
</evidence>
<proteinExistence type="predicted"/>
<dbReference type="AlphaFoldDB" id="A0A9D1MVC3"/>
<dbReference type="Proteomes" id="UP000824125">
    <property type="component" value="Unassembled WGS sequence"/>
</dbReference>
<accession>A0A9D1MVC3</accession>
<protein>
    <submittedName>
        <fullName evidence="4">MFS transporter</fullName>
    </submittedName>
</protein>
<keyword evidence="3" id="KW-0472">Membrane</keyword>
<comment type="caution">
    <text evidence="4">The sequence shown here is derived from an EMBL/GenBank/DDBJ whole genome shotgun (WGS) entry which is preliminary data.</text>
</comment>
<evidence type="ECO:0000256" key="1">
    <source>
        <dbReference type="SAM" id="Coils"/>
    </source>
</evidence>
<feature type="region of interest" description="Disordered" evidence="2">
    <location>
        <begin position="818"/>
        <end position="850"/>
    </location>
</feature>